<gene>
    <name evidence="1" type="ORF">BJ998_002840</name>
</gene>
<evidence type="ECO:0000313" key="2">
    <source>
        <dbReference type="Proteomes" id="UP000585638"/>
    </source>
</evidence>
<dbReference type="Proteomes" id="UP000585638">
    <property type="component" value="Unassembled WGS sequence"/>
</dbReference>
<proteinExistence type="predicted"/>
<evidence type="ECO:0008006" key="3">
    <source>
        <dbReference type="Google" id="ProtNLM"/>
    </source>
</evidence>
<organism evidence="1 2">
    <name type="scientific">Kutzneria kofuensis</name>
    <dbReference type="NCBI Taxonomy" id="103725"/>
    <lineage>
        <taxon>Bacteria</taxon>
        <taxon>Bacillati</taxon>
        <taxon>Actinomycetota</taxon>
        <taxon>Actinomycetes</taxon>
        <taxon>Pseudonocardiales</taxon>
        <taxon>Pseudonocardiaceae</taxon>
        <taxon>Kutzneria</taxon>
    </lineage>
</organism>
<reference evidence="1 2" key="1">
    <citation type="submission" date="2020-08" db="EMBL/GenBank/DDBJ databases">
        <title>Sequencing the genomes of 1000 actinobacteria strains.</title>
        <authorList>
            <person name="Klenk H.-P."/>
        </authorList>
    </citation>
    <scope>NUCLEOTIDE SEQUENCE [LARGE SCALE GENOMIC DNA]</scope>
    <source>
        <strain evidence="1 2">DSM 43851</strain>
    </source>
</reference>
<dbReference type="Gene3D" id="2.30.110.10">
    <property type="entry name" value="Electron Transport, Fmn-binding Protein, Chain A"/>
    <property type="match status" value="1"/>
</dbReference>
<comment type="caution">
    <text evidence="1">The sequence shown here is derived from an EMBL/GenBank/DDBJ whole genome shotgun (WGS) entry which is preliminary data.</text>
</comment>
<dbReference type="InterPro" id="IPR012349">
    <property type="entry name" value="Split_barrel_FMN-bd"/>
</dbReference>
<name>A0A7W9KFF3_9PSEU</name>
<accession>A0A7W9KFF3</accession>
<dbReference type="AlphaFoldDB" id="A0A7W9KFF3"/>
<sequence length="122" mass="13387">MEMTRLLDNALRKAAAVWITVDDRPRLVWALWRDGALWVAVGGDEQQVPGLRDGVTCTITVRSPTTHSHLADVPATASLVEREKEVTDALRAARLNAEPAWTEVYRLDPDSQGLRGDGAELG</sequence>
<dbReference type="SUPFAM" id="SSF50475">
    <property type="entry name" value="FMN-binding split barrel"/>
    <property type="match status" value="1"/>
</dbReference>
<protein>
    <recommendedName>
        <fullName evidence="3">Pyridoxamine 5'-phosphate oxidase</fullName>
    </recommendedName>
</protein>
<keyword evidence="2" id="KW-1185">Reference proteome</keyword>
<dbReference type="EMBL" id="JACHIR010000001">
    <property type="protein sequence ID" value="MBB5891644.1"/>
    <property type="molecule type" value="Genomic_DNA"/>
</dbReference>
<evidence type="ECO:0000313" key="1">
    <source>
        <dbReference type="EMBL" id="MBB5891644.1"/>
    </source>
</evidence>